<dbReference type="Pfam" id="PF10974">
    <property type="entry name" value="DUF2804"/>
    <property type="match status" value="1"/>
</dbReference>
<evidence type="ECO:0008006" key="2">
    <source>
        <dbReference type="Google" id="ProtNLM"/>
    </source>
</evidence>
<sequence length="425" mass="48229">MKMFGWKISTIGIVAFAVLVFFIANSLNDANIKVQPVTCDKFPSICNEPTTGTPKLLEESISFGRFRNPTHEIKFSSDVYRENQFFKLKRWHYMAVNFENYFFAAAIVQLNYIADVFVYVVDKRKRNEKVEYHTQRPLGFGVKFAPGSMNGCSFVTKSWFSTEIGLKICYKQEGYWEIETDVLGYSDFDGSAKSIVSNIRVKRATNDALAFTFPLGASPLRPAYVHKGAGMKAKGYLSIGEGGDIQQEIKGSSGIDWTHALALHHTQWKWVSFNSMETTTRIFKNGSIEDRKTYTGINLSDKVYDFYTKTGNRQSIENAIWIDSRVVAFRYPVEISMPENGEISGPWLIKSIKPNTEESIDLQFIPISAREDHVDLSYIGLVSDFVQPYGYFNGTVTVTDEGEGTTYIVFFKDVFGVVENHNALW</sequence>
<dbReference type="PANTHER" id="PTHR35868:SF4">
    <property type="entry name" value="DUF2804 DOMAIN-CONTAINING PROTEIN"/>
    <property type="match status" value="1"/>
</dbReference>
<reference evidence="1" key="1">
    <citation type="submission" date="2021-01" db="EMBL/GenBank/DDBJ databases">
        <authorList>
            <person name="Corre E."/>
            <person name="Pelletier E."/>
            <person name="Niang G."/>
            <person name="Scheremetjew M."/>
            <person name="Finn R."/>
            <person name="Kale V."/>
            <person name="Holt S."/>
            <person name="Cochrane G."/>
            <person name="Meng A."/>
            <person name="Brown T."/>
            <person name="Cohen L."/>
        </authorList>
    </citation>
    <scope>NUCLEOTIDE SEQUENCE</scope>
    <source>
        <strain evidence="1">GSBS06</strain>
    </source>
</reference>
<dbReference type="PANTHER" id="PTHR35868">
    <property type="entry name" value="DUF2804 DOMAIN-CONTAINING PROTEIN-RELATED"/>
    <property type="match status" value="1"/>
</dbReference>
<evidence type="ECO:0000313" key="1">
    <source>
        <dbReference type="EMBL" id="CAE0437333.1"/>
    </source>
</evidence>
<name>A0A7S3LRA3_9STRA</name>
<dbReference type="InterPro" id="IPR021243">
    <property type="entry name" value="DUF2804"/>
</dbReference>
<dbReference type="EMBL" id="HBIN01010162">
    <property type="protein sequence ID" value="CAE0437333.1"/>
    <property type="molecule type" value="Transcribed_RNA"/>
</dbReference>
<protein>
    <recommendedName>
        <fullName evidence="2">AttH domain-containing protein</fullName>
    </recommendedName>
</protein>
<gene>
    <name evidence="1" type="ORF">ASTO00021_LOCUS7590</name>
</gene>
<proteinExistence type="predicted"/>
<organism evidence="1">
    <name type="scientific">Aplanochytrium stocchinoi</name>
    <dbReference type="NCBI Taxonomy" id="215587"/>
    <lineage>
        <taxon>Eukaryota</taxon>
        <taxon>Sar</taxon>
        <taxon>Stramenopiles</taxon>
        <taxon>Bigyra</taxon>
        <taxon>Labyrinthulomycetes</taxon>
        <taxon>Thraustochytrida</taxon>
        <taxon>Thraustochytriidae</taxon>
        <taxon>Aplanochytrium</taxon>
    </lineage>
</organism>
<accession>A0A7S3LRA3</accession>
<dbReference type="AlphaFoldDB" id="A0A7S3LRA3"/>